<sequence>MASNADIRRLVLNDERLSTLILTFDHTLNIPQLQYALSLNGTVKEIVVYTDETFLPRFPMTEIRGLFEVLGGIPSLQRICFNSRSGFDGVISVQALIHVLGRASRLASFAVSDLKLEGTEQDWSQFAEQLQRSVYLKSFCIIECELSAPSAAAAAEGGAPAALMPPRGGVNGIGGSKTPLDPMVMVLSILPCMEKVYLHSTRTGGLGEISSQAVGALLLSASLKVLKIRDFDLGADTIKAMARMLQVNPVLKDLKVGTMVDFQMASAVAFATMLEHNSGLECLEVGLSKMISDECAATLAKSLKVNKGLKSFALIAEDSGGNGMMMTQKVSKPCKDAFVDMLRSNYVIENFVLFQRFPVKPEFKLFVTLNKLGRGRLLQAQETNLEQWIQALATVNDDLDALFYYMSINPDLCKLALQRMNAKTNALRPKKRQKIAAGLPAITNAAIANAAAIANLGVAAPAAGAPGAVTGPSGSGVYMW</sequence>
<gene>
    <name evidence="1" type="ORF">SEMRO_127_G060870.1</name>
</gene>
<comment type="caution">
    <text evidence="1">The sequence shown here is derived from an EMBL/GenBank/DDBJ whole genome shotgun (WGS) entry which is preliminary data.</text>
</comment>
<proteinExistence type="predicted"/>
<name>A0A9N8DHQ6_9STRA</name>
<keyword evidence="2" id="KW-1185">Reference proteome</keyword>
<reference evidence="1" key="1">
    <citation type="submission" date="2020-06" db="EMBL/GenBank/DDBJ databases">
        <authorList>
            <consortium name="Plant Systems Biology data submission"/>
        </authorList>
    </citation>
    <scope>NUCLEOTIDE SEQUENCE</scope>
    <source>
        <strain evidence="1">D6</strain>
    </source>
</reference>
<evidence type="ECO:0000313" key="2">
    <source>
        <dbReference type="Proteomes" id="UP001153069"/>
    </source>
</evidence>
<dbReference type="EMBL" id="CAICTM010000126">
    <property type="protein sequence ID" value="CAB9502095.1"/>
    <property type="molecule type" value="Genomic_DNA"/>
</dbReference>
<accession>A0A9N8DHQ6</accession>
<dbReference type="SUPFAM" id="SSF52047">
    <property type="entry name" value="RNI-like"/>
    <property type="match status" value="1"/>
</dbReference>
<protein>
    <submittedName>
        <fullName evidence="1">Uncharacterized protein</fullName>
    </submittedName>
</protein>
<dbReference type="Gene3D" id="3.80.10.10">
    <property type="entry name" value="Ribonuclease Inhibitor"/>
    <property type="match status" value="1"/>
</dbReference>
<evidence type="ECO:0000313" key="1">
    <source>
        <dbReference type="EMBL" id="CAB9502095.1"/>
    </source>
</evidence>
<dbReference type="AlphaFoldDB" id="A0A9N8DHQ6"/>
<organism evidence="1 2">
    <name type="scientific">Seminavis robusta</name>
    <dbReference type="NCBI Taxonomy" id="568900"/>
    <lineage>
        <taxon>Eukaryota</taxon>
        <taxon>Sar</taxon>
        <taxon>Stramenopiles</taxon>
        <taxon>Ochrophyta</taxon>
        <taxon>Bacillariophyta</taxon>
        <taxon>Bacillariophyceae</taxon>
        <taxon>Bacillariophycidae</taxon>
        <taxon>Naviculales</taxon>
        <taxon>Naviculaceae</taxon>
        <taxon>Seminavis</taxon>
    </lineage>
</organism>
<dbReference type="Proteomes" id="UP001153069">
    <property type="component" value="Unassembled WGS sequence"/>
</dbReference>
<dbReference type="InterPro" id="IPR032675">
    <property type="entry name" value="LRR_dom_sf"/>
</dbReference>